<dbReference type="NCBIfam" id="NF040491">
    <property type="entry name" value="SDR_subfam_4"/>
    <property type="match status" value="1"/>
</dbReference>
<dbReference type="PANTHER" id="PTHR24321:SF8">
    <property type="entry name" value="ESTRADIOL 17-BETA-DEHYDROGENASE 8-RELATED"/>
    <property type="match status" value="1"/>
</dbReference>
<proteinExistence type="inferred from homology"/>
<organism evidence="3 4">
    <name type="scientific">Allobranchiibius huperziae</name>
    <dbReference type="NCBI Taxonomy" id="1874116"/>
    <lineage>
        <taxon>Bacteria</taxon>
        <taxon>Bacillati</taxon>
        <taxon>Actinomycetota</taxon>
        <taxon>Actinomycetes</taxon>
        <taxon>Micrococcales</taxon>
        <taxon>Dermacoccaceae</taxon>
        <taxon>Allobranchiibius</taxon>
    </lineage>
</organism>
<dbReference type="SUPFAM" id="SSF51735">
    <property type="entry name" value="NAD(P)-binding Rossmann-fold domains"/>
    <property type="match status" value="1"/>
</dbReference>
<dbReference type="EMBL" id="JACCFW010000001">
    <property type="protein sequence ID" value="NYJ76034.1"/>
    <property type="molecule type" value="Genomic_DNA"/>
</dbReference>
<dbReference type="RefSeq" id="WP_179483136.1">
    <property type="nucleotide sequence ID" value="NZ_JACCFW010000001.1"/>
</dbReference>
<evidence type="ECO:0000313" key="3">
    <source>
        <dbReference type="EMBL" id="NYJ76034.1"/>
    </source>
</evidence>
<evidence type="ECO:0000313" key="4">
    <source>
        <dbReference type="Proteomes" id="UP000571817"/>
    </source>
</evidence>
<evidence type="ECO:0000256" key="1">
    <source>
        <dbReference type="ARBA" id="ARBA00006484"/>
    </source>
</evidence>
<dbReference type="AlphaFoldDB" id="A0A853DM15"/>
<comment type="similarity">
    <text evidence="1">Belongs to the short-chain dehydrogenases/reductases (SDR) family.</text>
</comment>
<dbReference type="PANTHER" id="PTHR24321">
    <property type="entry name" value="DEHYDROGENASES, SHORT CHAIN"/>
    <property type="match status" value="1"/>
</dbReference>
<keyword evidence="4" id="KW-1185">Reference proteome</keyword>
<dbReference type="InterPro" id="IPR036291">
    <property type="entry name" value="NAD(P)-bd_dom_sf"/>
</dbReference>
<dbReference type="NCBIfam" id="TIGR04504">
    <property type="entry name" value="SDR_subfam_2"/>
    <property type="match status" value="1"/>
</dbReference>
<sequence>MTGPAALVTGAARGIGAATCRRLAQRGLHVIAVDACLGAEQGRFAGAVPADLAMLQAELGDSVTTVRADVRDARAFAAGIADALAAADGLRTVVAAAALIDGGDDLWSTDPAVLEAMWRTDVVGVWNTAAACVPALLATADGGGDASFVAIASAAGDRGLWHLAAYCTVKHAVVGLVRGLAADLQGRGVAVSAVSPGSTATPMLTATAAIYGLTDTSELAREMTARVPLAPDDIAQVIETACLAGPVTHGSIFDATGGFGA</sequence>
<comment type="caution">
    <text evidence="3">The sequence shown here is derived from an EMBL/GenBank/DDBJ whole genome shotgun (WGS) entry which is preliminary data.</text>
</comment>
<name>A0A853DM15_9MICO</name>
<dbReference type="PRINTS" id="PR00081">
    <property type="entry name" value="GDHRDH"/>
</dbReference>
<reference evidence="3 4" key="1">
    <citation type="submission" date="2020-07" db="EMBL/GenBank/DDBJ databases">
        <title>Sequencing the genomes of 1000 actinobacteria strains.</title>
        <authorList>
            <person name="Klenk H.-P."/>
        </authorList>
    </citation>
    <scope>NUCLEOTIDE SEQUENCE [LARGE SCALE GENOMIC DNA]</scope>
    <source>
        <strain evidence="3 4">DSM 29531</strain>
    </source>
</reference>
<keyword evidence="2" id="KW-0560">Oxidoreductase</keyword>
<dbReference type="Pfam" id="PF00106">
    <property type="entry name" value="adh_short"/>
    <property type="match status" value="1"/>
</dbReference>
<dbReference type="Proteomes" id="UP000571817">
    <property type="component" value="Unassembled WGS sequence"/>
</dbReference>
<dbReference type="CDD" id="cd05233">
    <property type="entry name" value="SDR_c"/>
    <property type="match status" value="1"/>
</dbReference>
<gene>
    <name evidence="3" type="ORF">HNR15_002997</name>
</gene>
<accession>A0A853DM15</accession>
<dbReference type="InterPro" id="IPR002347">
    <property type="entry name" value="SDR_fam"/>
</dbReference>
<protein>
    <submittedName>
        <fullName evidence="3">SDR family mycofactocin-dependent oxidoreductase</fullName>
    </submittedName>
</protein>
<dbReference type="GO" id="GO:0016491">
    <property type="term" value="F:oxidoreductase activity"/>
    <property type="evidence" value="ECO:0007669"/>
    <property type="project" value="UniProtKB-KW"/>
</dbReference>
<evidence type="ECO:0000256" key="2">
    <source>
        <dbReference type="ARBA" id="ARBA00023002"/>
    </source>
</evidence>
<dbReference type="InterPro" id="IPR030981">
    <property type="entry name" value="SDR_subfam_2"/>
</dbReference>
<dbReference type="Gene3D" id="3.40.50.720">
    <property type="entry name" value="NAD(P)-binding Rossmann-like Domain"/>
    <property type="match status" value="1"/>
</dbReference>